<dbReference type="GO" id="GO:0005506">
    <property type="term" value="F:iron ion binding"/>
    <property type="evidence" value="ECO:0007669"/>
    <property type="project" value="InterPro"/>
</dbReference>
<dbReference type="RefSeq" id="XP_009223448.1">
    <property type="nucleotide sequence ID" value="XM_009225184.1"/>
</dbReference>
<reference evidence="12" key="1">
    <citation type="submission" date="2010-07" db="EMBL/GenBank/DDBJ databases">
        <title>The genome sequence of Gaeumannomyces graminis var. tritici strain R3-111a-1.</title>
        <authorList>
            <consortium name="The Broad Institute Genome Sequencing Platform"/>
            <person name="Ma L.-J."/>
            <person name="Dead R."/>
            <person name="Young S."/>
            <person name="Zeng Q."/>
            <person name="Koehrsen M."/>
            <person name="Alvarado L."/>
            <person name="Berlin A."/>
            <person name="Chapman S.B."/>
            <person name="Chen Z."/>
            <person name="Freedman E."/>
            <person name="Gellesch M."/>
            <person name="Goldberg J."/>
            <person name="Griggs A."/>
            <person name="Gujja S."/>
            <person name="Heilman E.R."/>
            <person name="Heiman D."/>
            <person name="Hepburn T."/>
            <person name="Howarth C."/>
            <person name="Jen D."/>
            <person name="Larson L."/>
            <person name="Mehta T."/>
            <person name="Neiman D."/>
            <person name="Pearson M."/>
            <person name="Roberts A."/>
            <person name="Saif S."/>
            <person name="Shea T."/>
            <person name="Shenoy N."/>
            <person name="Sisk P."/>
            <person name="Stolte C."/>
            <person name="Sykes S."/>
            <person name="Walk T."/>
            <person name="White J."/>
            <person name="Yandava C."/>
            <person name="Haas B."/>
            <person name="Nusbaum C."/>
            <person name="Birren B."/>
        </authorList>
    </citation>
    <scope>NUCLEOTIDE SEQUENCE [LARGE SCALE GENOMIC DNA]</scope>
    <source>
        <strain evidence="12">R3-111a-1</strain>
    </source>
</reference>
<dbReference type="Pfam" id="PF00067">
    <property type="entry name" value="p450"/>
    <property type="match status" value="1"/>
</dbReference>
<keyword evidence="6 8" id="KW-0408">Iron</keyword>
<dbReference type="InterPro" id="IPR017972">
    <property type="entry name" value="Cyt_P450_CS"/>
</dbReference>
<dbReference type="GO" id="GO:0004497">
    <property type="term" value="F:monooxygenase activity"/>
    <property type="evidence" value="ECO:0007669"/>
    <property type="project" value="UniProtKB-KW"/>
</dbReference>
<dbReference type="eggNOG" id="KOG0158">
    <property type="taxonomic scope" value="Eukaryota"/>
</dbReference>
<evidence type="ECO:0008006" key="13">
    <source>
        <dbReference type="Google" id="ProtNLM"/>
    </source>
</evidence>
<evidence type="ECO:0000256" key="8">
    <source>
        <dbReference type="PIRSR" id="PIRSR602403-1"/>
    </source>
</evidence>
<keyword evidence="4 8" id="KW-0479">Metal-binding</keyword>
<dbReference type="GeneID" id="20347818"/>
<keyword evidence="12" id="KW-1185">Reference proteome</keyword>
<evidence type="ECO:0000256" key="3">
    <source>
        <dbReference type="ARBA" id="ARBA00022617"/>
    </source>
</evidence>
<reference evidence="10" key="3">
    <citation type="submission" date="2010-09" db="EMBL/GenBank/DDBJ databases">
        <title>Annotation of Gaeumannomyces graminis var. tritici R3-111a-1.</title>
        <authorList>
            <consortium name="The Broad Institute Genome Sequencing Platform"/>
            <person name="Ma L.-J."/>
            <person name="Dead R."/>
            <person name="Young S.K."/>
            <person name="Zeng Q."/>
            <person name="Gargeya S."/>
            <person name="Fitzgerald M."/>
            <person name="Haas B."/>
            <person name="Abouelleil A."/>
            <person name="Alvarado L."/>
            <person name="Arachchi H.M."/>
            <person name="Berlin A."/>
            <person name="Brown A."/>
            <person name="Chapman S.B."/>
            <person name="Chen Z."/>
            <person name="Dunbar C."/>
            <person name="Freedman E."/>
            <person name="Gearin G."/>
            <person name="Gellesch M."/>
            <person name="Goldberg J."/>
            <person name="Griggs A."/>
            <person name="Gujja S."/>
            <person name="Heiman D."/>
            <person name="Howarth C."/>
            <person name="Larson L."/>
            <person name="Lui A."/>
            <person name="MacDonald P.J.P."/>
            <person name="Mehta T."/>
            <person name="Montmayeur A."/>
            <person name="Murphy C."/>
            <person name="Neiman D."/>
            <person name="Pearson M."/>
            <person name="Priest M."/>
            <person name="Roberts A."/>
            <person name="Saif S."/>
            <person name="Shea T."/>
            <person name="Shenoy N."/>
            <person name="Sisk P."/>
            <person name="Stolte C."/>
            <person name="Sykes S."/>
            <person name="Yandava C."/>
            <person name="Wortman J."/>
            <person name="Nusbaum C."/>
            <person name="Birren B."/>
        </authorList>
    </citation>
    <scope>NUCLEOTIDE SEQUENCE</scope>
    <source>
        <strain evidence="10">R3-111a-1</strain>
    </source>
</reference>
<dbReference type="OrthoDB" id="1844152at2759"/>
<keyword evidence="3 8" id="KW-0349">Heme</keyword>
<dbReference type="SUPFAM" id="SSF48264">
    <property type="entry name" value="Cytochrome P450"/>
    <property type="match status" value="1"/>
</dbReference>
<comment type="similarity">
    <text evidence="2 9">Belongs to the cytochrome P450 family.</text>
</comment>
<dbReference type="EnsemblFungi" id="EJT77448">
    <property type="protein sequence ID" value="EJT77448"/>
    <property type="gene ID" value="GGTG_07360"/>
</dbReference>
<dbReference type="InterPro" id="IPR001128">
    <property type="entry name" value="Cyt_P450"/>
</dbReference>
<dbReference type="AlphaFoldDB" id="J3P1G3"/>
<dbReference type="PANTHER" id="PTHR46206:SF2">
    <property type="entry name" value="CYTOCHROME P450 MONOOXYGENASE AUSG-RELATED"/>
    <property type="match status" value="1"/>
</dbReference>
<evidence type="ECO:0000256" key="4">
    <source>
        <dbReference type="ARBA" id="ARBA00022723"/>
    </source>
</evidence>
<dbReference type="PANTHER" id="PTHR46206">
    <property type="entry name" value="CYTOCHROME P450"/>
    <property type="match status" value="1"/>
</dbReference>
<evidence type="ECO:0000256" key="6">
    <source>
        <dbReference type="ARBA" id="ARBA00023004"/>
    </source>
</evidence>
<protein>
    <recommendedName>
        <fullName evidence="13">Ent-kaurene oxidase</fullName>
    </recommendedName>
</protein>
<dbReference type="GO" id="GO:0020037">
    <property type="term" value="F:heme binding"/>
    <property type="evidence" value="ECO:0007669"/>
    <property type="project" value="InterPro"/>
</dbReference>
<dbReference type="PROSITE" id="PS00086">
    <property type="entry name" value="CYTOCHROME_P450"/>
    <property type="match status" value="1"/>
</dbReference>
<reference evidence="11" key="5">
    <citation type="submission" date="2018-04" db="UniProtKB">
        <authorList>
            <consortium name="EnsemblFungi"/>
        </authorList>
    </citation>
    <scope>IDENTIFICATION</scope>
    <source>
        <strain evidence="11">R3-111a-1</strain>
    </source>
</reference>
<keyword evidence="5 9" id="KW-0560">Oxidoreductase</keyword>
<evidence type="ECO:0000256" key="7">
    <source>
        <dbReference type="ARBA" id="ARBA00023033"/>
    </source>
</evidence>
<proteinExistence type="inferred from homology"/>
<dbReference type="InterPro" id="IPR002403">
    <property type="entry name" value="Cyt_P450_E_grp-IV"/>
</dbReference>
<feature type="binding site" description="axial binding residue" evidence="8">
    <location>
        <position position="475"/>
    </location>
    <ligand>
        <name>heme</name>
        <dbReference type="ChEBI" id="CHEBI:30413"/>
    </ligand>
    <ligandPart>
        <name>Fe</name>
        <dbReference type="ChEBI" id="CHEBI:18248"/>
    </ligandPart>
</feature>
<dbReference type="PRINTS" id="PR00465">
    <property type="entry name" value="EP450IV"/>
</dbReference>
<dbReference type="Gene3D" id="1.10.630.10">
    <property type="entry name" value="Cytochrome P450"/>
    <property type="match status" value="1"/>
</dbReference>
<evidence type="ECO:0000256" key="1">
    <source>
        <dbReference type="ARBA" id="ARBA00001971"/>
    </source>
</evidence>
<keyword evidence="7 9" id="KW-0503">Monooxygenase</keyword>
<evidence type="ECO:0000313" key="11">
    <source>
        <dbReference type="EnsemblFungi" id="EJT77448"/>
    </source>
</evidence>
<dbReference type="HOGENOM" id="CLU_022195_0_3_1"/>
<dbReference type="InterPro" id="IPR036396">
    <property type="entry name" value="Cyt_P450_sf"/>
</dbReference>
<evidence type="ECO:0000256" key="5">
    <source>
        <dbReference type="ARBA" id="ARBA00023002"/>
    </source>
</evidence>
<reference evidence="10" key="2">
    <citation type="submission" date="2010-07" db="EMBL/GenBank/DDBJ databases">
        <authorList>
            <consortium name="The Broad Institute Genome Sequencing Platform"/>
            <consortium name="Broad Institute Genome Sequencing Center for Infectious Disease"/>
            <person name="Ma L.-J."/>
            <person name="Dead R."/>
            <person name="Young S."/>
            <person name="Zeng Q."/>
            <person name="Koehrsen M."/>
            <person name="Alvarado L."/>
            <person name="Berlin A."/>
            <person name="Chapman S.B."/>
            <person name="Chen Z."/>
            <person name="Freedman E."/>
            <person name="Gellesch M."/>
            <person name="Goldberg J."/>
            <person name="Griggs A."/>
            <person name="Gujja S."/>
            <person name="Heilman E.R."/>
            <person name="Heiman D."/>
            <person name="Hepburn T."/>
            <person name="Howarth C."/>
            <person name="Jen D."/>
            <person name="Larson L."/>
            <person name="Mehta T."/>
            <person name="Neiman D."/>
            <person name="Pearson M."/>
            <person name="Roberts A."/>
            <person name="Saif S."/>
            <person name="Shea T."/>
            <person name="Shenoy N."/>
            <person name="Sisk P."/>
            <person name="Stolte C."/>
            <person name="Sykes S."/>
            <person name="Walk T."/>
            <person name="White J."/>
            <person name="Yandava C."/>
            <person name="Haas B."/>
            <person name="Nusbaum C."/>
            <person name="Birren B."/>
        </authorList>
    </citation>
    <scope>NUCLEOTIDE SEQUENCE</scope>
    <source>
        <strain evidence="10">R3-111a-1</strain>
    </source>
</reference>
<evidence type="ECO:0000256" key="9">
    <source>
        <dbReference type="RuleBase" id="RU000461"/>
    </source>
</evidence>
<name>J3P1G3_GAET3</name>
<dbReference type="EMBL" id="GL385397">
    <property type="protein sequence ID" value="EJT77448.1"/>
    <property type="molecule type" value="Genomic_DNA"/>
</dbReference>
<reference evidence="11" key="4">
    <citation type="journal article" date="2015" name="G3 (Bethesda)">
        <title>Genome sequences of three phytopathogenic species of the Magnaporthaceae family of fungi.</title>
        <authorList>
            <person name="Okagaki L.H."/>
            <person name="Nunes C.C."/>
            <person name="Sailsbery J."/>
            <person name="Clay B."/>
            <person name="Brown D."/>
            <person name="John T."/>
            <person name="Oh Y."/>
            <person name="Young N."/>
            <person name="Fitzgerald M."/>
            <person name="Haas B.J."/>
            <person name="Zeng Q."/>
            <person name="Young S."/>
            <person name="Adiconis X."/>
            <person name="Fan L."/>
            <person name="Levin J.Z."/>
            <person name="Mitchell T.K."/>
            <person name="Okubara P.A."/>
            <person name="Farman M.L."/>
            <person name="Kohn L.M."/>
            <person name="Birren B."/>
            <person name="Ma L.-J."/>
            <person name="Dean R.A."/>
        </authorList>
    </citation>
    <scope>NUCLEOTIDE SEQUENCE</scope>
    <source>
        <strain evidence="11">R3-111a-1</strain>
    </source>
</reference>
<dbReference type="VEuPathDB" id="FungiDB:GGTG_07360"/>
<organism evidence="10">
    <name type="scientific">Gaeumannomyces tritici (strain R3-111a-1)</name>
    <name type="common">Wheat and barley take-all root rot fungus</name>
    <name type="synonym">Gaeumannomyces graminis var. tritici</name>
    <dbReference type="NCBI Taxonomy" id="644352"/>
    <lineage>
        <taxon>Eukaryota</taxon>
        <taxon>Fungi</taxon>
        <taxon>Dikarya</taxon>
        <taxon>Ascomycota</taxon>
        <taxon>Pezizomycotina</taxon>
        <taxon>Sordariomycetes</taxon>
        <taxon>Sordariomycetidae</taxon>
        <taxon>Magnaporthales</taxon>
        <taxon>Magnaporthaceae</taxon>
        <taxon>Gaeumannomyces</taxon>
    </lineage>
</organism>
<evidence type="ECO:0000313" key="10">
    <source>
        <dbReference type="EMBL" id="EJT77448.1"/>
    </source>
</evidence>
<comment type="cofactor">
    <cofactor evidence="1 8">
        <name>heme</name>
        <dbReference type="ChEBI" id="CHEBI:30413"/>
    </cofactor>
</comment>
<dbReference type="CDD" id="cd11041">
    <property type="entry name" value="CYP503A1-like"/>
    <property type="match status" value="1"/>
</dbReference>
<sequence>MKATMASFVGGGAAWLQAPLLGGQAFQFDRSTIALALIALVLVPVLVSSRLGGGGGGKETKVPIANPPGPFETWAQKKLESAHKGMEILRQARTRFGNKPYKMMTQSGPVIVLPRELASEIRNNPNLSFTRFVEDFPTQDAFTPLHLMDHPSELIMLVIKKHLTKRLNTVTKPLAQEATFVLDLLMGNKSDWTEANATTLALDIVTRLSNRIFLGPEMCRNEEWLDVSKNFTALFTQAVQRLSPLPRMIQNIVYLFDPKCQDLRSQRNRGRRIMRGLVEQRRRRQAECRAKGLPPPTYNDSVQWLQIEAGVTGVTNYDHCDFQLLLSFLAIHTTSDLLSQTMIYLAKYPESIEELRQEILEVLPVEGWNKTSLQKLKLLDSAVKEAQRFKPLFTLGLIRKPTEDTVLPNGLVVRKGIRLVMDTEHLMDPELYPEPEKFNIHRFADMRREPGGEFRAPLASVTADNLSFGLGKHACPGRFFAANEIKLALCHMLLKYDWRLAEGTSLEPYYFGTLNSVDPISRLLFKRRKEEIDLDALAVDDDVEE</sequence>
<evidence type="ECO:0000313" key="12">
    <source>
        <dbReference type="Proteomes" id="UP000006039"/>
    </source>
</evidence>
<dbReference type="Proteomes" id="UP000006039">
    <property type="component" value="Unassembled WGS sequence"/>
</dbReference>
<gene>
    <name evidence="11" type="primary">20347818</name>
    <name evidence="10" type="ORF">GGTG_07360</name>
</gene>
<dbReference type="GO" id="GO:0016705">
    <property type="term" value="F:oxidoreductase activity, acting on paired donors, with incorporation or reduction of molecular oxygen"/>
    <property type="evidence" value="ECO:0007669"/>
    <property type="project" value="InterPro"/>
</dbReference>
<dbReference type="STRING" id="644352.J3P1G3"/>
<evidence type="ECO:0000256" key="2">
    <source>
        <dbReference type="ARBA" id="ARBA00010617"/>
    </source>
</evidence>
<accession>J3P1G3</accession>